<evidence type="ECO:0000256" key="7">
    <source>
        <dbReference type="ARBA" id="ARBA00022927"/>
    </source>
</evidence>
<evidence type="ECO:0000256" key="1">
    <source>
        <dbReference type="ARBA" id="ARBA00004434"/>
    </source>
</evidence>
<dbReference type="OrthoDB" id="5598305at2759"/>
<dbReference type="InterPro" id="IPR050187">
    <property type="entry name" value="Lipid_Phosphate_FormReg"/>
</dbReference>
<dbReference type="EMBL" id="KV454016">
    <property type="protein sequence ID" value="ODV94355.1"/>
    <property type="molecule type" value="Genomic_DNA"/>
</dbReference>
<protein>
    <recommendedName>
        <fullName evidence="3">Mitochondrial import inner membrane translocase subunit TIM54</fullName>
    </recommendedName>
</protein>
<keyword evidence="5" id="KW-0812">Transmembrane</keyword>
<evidence type="ECO:0000256" key="9">
    <source>
        <dbReference type="ARBA" id="ARBA00023010"/>
    </source>
</evidence>
<evidence type="ECO:0000256" key="4">
    <source>
        <dbReference type="ARBA" id="ARBA00022448"/>
    </source>
</evidence>
<feature type="region of interest" description="Disordered" evidence="12">
    <location>
        <begin position="1"/>
        <end position="41"/>
    </location>
</feature>
<dbReference type="GO" id="GO:0015031">
    <property type="term" value="P:protein transport"/>
    <property type="evidence" value="ECO:0007669"/>
    <property type="project" value="UniProtKB-KW"/>
</dbReference>
<organism evidence="13 14">
    <name type="scientific">Pachysolen tannophilus NRRL Y-2460</name>
    <dbReference type="NCBI Taxonomy" id="669874"/>
    <lineage>
        <taxon>Eukaryota</taxon>
        <taxon>Fungi</taxon>
        <taxon>Dikarya</taxon>
        <taxon>Ascomycota</taxon>
        <taxon>Saccharomycotina</taxon>
        <taxon>Pichiomycetes</taxon>
        <taxon>Pachysolenaceae</taxon>
        <taxon>Pachysolen</taxon>
    </lineage>
</organism>
<keyword evidence="4" id="KW-0813">Transport</keyword>
<evidence type="ECO:0000256" key="2">
    <source>
        <dbReference type="ARBA" id="ARBA00006355"/>
    </source>
</evidence>
<evidence type="ECO:0000313" key="14">
    <source>
        <dbReference type="Proteomes" id="UP000094236"/>
    </source>
</evidence>
<name>A0A1E4TRG6_PACTA</name>
<evidence type="ECO:0000256" key="12">
    <source>
        <dbReference type="SAM" id="MobiDB-lite"/>
    </source>
</evidence>
<proteinExistence type="inferred from homology"/>
<keyword evidence="6" id="KW-0999">Mitochondrion inner membrane</keyword>
<evidence type="ECO:0000313" key="13">
    <source>
        <dbReference type="EMBL" id="ODV94355.1"/>
    </source>
</evidence>
<dbReference type="AlphaFoldDB" id="A0A1E4TRG6"/>
<gene>
    <name evidence="13" type="ORF">PACTADRAFT_4297</name>
</gene>
<reference evidence="14" key="1">
    <citation type="submission" date="2016-05" db="EMBL/GenBank/DDBJ databases">
        <title>Comparative genomics of biotechnologically important yeasts.</title>
        <authorList>
            <consortium name="DOE Joint Genome Institute"/>
            <person name="Riley R."/>
            <person name="Haridas S."/>
            <person name="Wolfe K.H."/>
            <person name="Lopes M.R."/>
            <person name="Hittinger C.T."/>
            <person name="Goker M."/>
            <person name="Salamov A."/>
            <person name="Wisecaver J."/>
            <person name="Long T.M."/>
            <person name="Aerts A.L."/>
            <person name="Barry K."/>
            <person name="Choi C."/>
            <person name="Clum A."/>
            <person name="Coughlan A.Y."/>
            <person name="Deshpande S."/>
            <person name="Douglass A.P."/>
            <person name="Hanson S.J."/>
            <person name="Klenk H.-P."/>
            <person name="Labutti K."/>
            <person name="Lapidus A."/>
            <person name="Lindquist E."/>
            <person name="Lipzen A."/>
            <person name="Meier-Kolthoff J.P."/>
            <person name="Ohm R.A."/>
            <person name="Otillar R.P."/>
            <person name="Pangilinan J."/>
            <person name="Peng Y."/>
            <person name="Rokas A."/>
            <person name="Rosa C.A."/>
            <person name="Scheuner C."/>
            <person name="Sibirny A.A."/>
            <person name="Slot J.C."/>
            <person name="Stielow J.B."/>
            <person name="Sun H."/>
            <person name="Kurtzman C.P."/>
            <person name="Blackwell M."/>
            <person name="Grigoriev I.V."/>
            <person name="Jeffries T.W."/>
        </authorList>
    </citation>
    <scope>NUCLEOTIDE SEQUENCE [LARGE SCALE GENOMIC DNA]</scope>
    <source>
        <strain evidence="14">NRRL Y-2460</strain>
    </source>
</reference>
<dbReference type="InterPro" id="IPR021056">
    <property type="entry name" value="Mt_import_IM_translocase_Tim54"/>
</dbReference>
<comment type="similarity">
    <text evidence="2">Belongs to the TIM54 family.</text>
</comment>
<feature type="compositionally biased region" description="Low complexity" evidence="12">
    <location>
        <begin position="29"/>
        <end position="41"/>
    </location>
</feature>
<accession>A0A1E4TRG6</accession>
<comment type="subcellular location">
    <subcellularLocation>
        <location evidence="1">Mitochondrion inner membrane</location>
        <topology evidence="1">Single-pass membrane protein</topology>
    </subcellularLocation>
</comment>
<dbReference type="STRING" id="669874.A0A1E4TRG6"/>
<evidence type="ECO:0000256" key="6">
    <source>
        <dbReference type="ARBA" id="ARBA00022792"/>
    </source>
</evidence>
<evidence type="ECO:0000256" key="10">
    <source>
        <dbReference type="ARBA" id="ARBA00023128"/>
    </source>
</evidence>
<sequence length="504" mass="57118">MSETSSKDSDKAGKIDADSKKLDSKALDSKSASSSLNSAPKLQEPLKKANLGYTNPAFEAMGLPRLKLPSRNWSIFWATLSLVGGAILYDKHQQKKIREEYMTKISLDSQVGATGKPFDIDRIPRKLTIFIAPPPSDYLEESLRIFRKYLKPIINSAAVDFEVFTEERQGDIRYKVAQDIRQLRKEYLARQGGNAKLPQEKAITALDATQKDESFIKPTSVFHWSDNIKSSGPPVYDHETLEPIAKLSTILTPRDLLGVFSKKMNIEQDVHGGIVGEDELVSRPQDAGGVICIGRGAYKEYLTGLHEGLLGPLEEPQIKTTAKIEEVPTEIADSDIATPSKIEKEIEKEKNDEDEKKISPIPKPYITPSQYASAELAPELDLSVQLKNFKNEPAYFQQPILVVRSYNLLGFLNTPERIKRFFQKRYQTQEYCKEISSVIYECKRPMDLKDVDLCKEEETDWPKKWVEQGHEKQSLWVADLNADQRVVDHLYIFDSEVCGKEDKQ</sequence>
<dbReference type="Pfam" id="PF11711">
    <property type="entry name" value="Tim54"/>
    <property type="match status" value="1"/>
</dbReference>
<evidence type="ECO:0000256" key="5">
    <source>
        <dbReference type="ARBA" id="ARBA00022692"/>
    </source>
</evidence>
<keyword evidence="11" id="KW-0472">Membrane</keyword>
<dbReference type="GO" id="GO:0005743">
    <property type="term" value="C:mitochondrial inner membrane"/>
    <property type="evidence" value="ECO:0007669"/>
    <property type="project" value="UniProtKB-SubCell"/>
</dbReference>
<keyword evidence="7" id="KW-0653">Protein transport</keyword>
<evidence type="ECO:0000256" key="3">
    <source>
        <dbReference type="ARBA" id="ARBA00020796"/>
    </source>
</evidence>
<keyword evidence="8" id="KW-1133">Transmembrane helix</keyword>
<evidence type="ECO:0000256" key="11">
    <source>
        <dbReference type="ARBA" id="ARBA00023136"/>
    </source>
</evidence>
<dbReference type="Proteomes" id="UP000094236">
    <property type="component" value="Unassembled WGS sequence"/>
</dbReference>
<evidence type="ECO:0000256" key="8">
    <source>
        <dbReference type="ARBA" id="ARBA00022989"/>
    </source>
</evidence>
<feature type="compositionally biased region" description="Basic and acidic residues" evidence="12">
    <location>
        <begin position="1"/>
        <end position="28"/>
    </location>
</feature>
<dbReference type="PANTHER" id="PTHR12358:SF101">
    <property type="entry name" value="MITOCHONDRIAL IMPORT INNER MEMBRANE TRANSLOCASE SUBUNIT TIM54"/>
    <property type="match status" value="1"/>
</dbReference>
<keyword evidence="9" id="KW-0811">Translocation</keyword>
<dbReference type="PANTHER" id="PTHR12358">
    <property type="entry name" value="SPHINGOSINE KINASE"/>
    <property type="match status" value="1"/>
</dbReference>
<keyword evidence="14" id="KW-1185">Reference proteome</keyword>
<keyword evidence="10" id="KW-0496">Mitochondrion</keyword>